<dbReference type="AlphaFoldDB" id="A0A6J6ARS5"/>
<keyword evidence="1" id="KW-0472">Membrane</keyword>
<evidence type="ECO:0000313" key="2">
    <source>
        <dbReference type="EMBL" id="CAB4529570.1"/>
    </source>
</evidence>
<proteinExistence type="predicted"/>
<organism evidence="2">
    <name type="scientific">freshwater metagenome</name>
    <dbReference type="NCBI Taxonomy" id="449393"/>
    <lineage>
        <taxon>unclassified sequences</taxon>
        <taxon>metagenomes</taxon>
        <taxon>ecological metagenomes</taxon>
    </lineage>
</organism>
<dbReference type="CDD" id="cd06462">
    <property type="entry name" value="Peptidase_S24_S26"/>
    <property type="match status" value="1"/>
</dbReference>
<gene>
    <name evidence="2" type="ORF">UFOPK1399_00047</name>
</gene>
<feature type="transmembrane region" description="Helical" evidence="1">
    <location>
        <begin position="97"/>
        <end position="118"/>
    </location>
</feature>
<keyword evidence="1" id="KW-0812">Transmembrane</keyword>
<protein>
    <submittedName>
        <fullName evidence="2">Unannotated protein</fullName>
    </submittedName>
</protein>
<keyword evidence="1" id="KW-1133">Transmembrane helix</keyword>
<dbReference type="EMBL" id="CAEZSD010000003">
    <property type="protein sequence ID" value="CAB4529570.1"/>
    <property type="molecule type" value="Genomic_DNA"/>
</dbReference>
<reference evidence="2" key="1">
    <citation type="submission" date="2020-05" db="EMBL/GenBank/DDBJ databases">
        <authorList>
            <person name="Chiriac C."/>
            <person name="Salcher M."/>
            <person name="Ghai R."/>
            <person name="Kavagutti S V."/>
        </authorList>
    </citation>
    <scope>NUCLEOTIDE SEQUENCE</scope>
</reference>
<sequence>MKTPPRGSKSDLPGGVSHLDVEPVITGTNEVWINRGSAPDDANVLVTLSSHEGEQTVLVTPKHIVESSAKLFVVTPPERVVTKGGIRIVQIKRVFTLIGYSFAAVLISFSALSATGFVKARIVLTNSMAPSISPGDIVLTMNPDRLKPAVGKVAAYQARRFDGSEVGVFSHRIIDGNGTDGWVMKGDNNPSPDTQKPKNNDILGIVFFVIPLVGKFLTKQALLVMAPIGVAIWMGIDSLKGKDEEE</sequence>
<name>A0A6J6ARS5_9ZZZZ</name>
<accession>A0A6J6ARS5</accession>
<evidence type="ECO:0000256" key="1">
    <source>
        <dbReference type="SAM" id="Phobius"/>
    </source>
</evidence>